<dbReference type="Pfam" id="PF07883">
    <property type="entry name" value="Cupin_2"/>
    <property type="match status" value="1"/>
</dbReference>
<dbReference type="PANTHER" id="PTHR40112">
    <property type="entry name" value="H2HPP ISOMERASE"/>
    <property type="match status" value="1"/>
</dbReference>
<dbReference type="PANTHER" id="PTHR40112:SF1">
    <property type="entry name" value="H2HPP ISOMERASE"/>
    <property type="match status" value="1"/>
</dbReference>
<protein>
    <submittedName>
        <fullName evidence="2">Cupin domain-containing protein</fullName>
    </submittedName>
</protein>
<dbReference type="InterPro" id="IPR052535">
    <property type="entry name" value="Bacilysin_H2HPP_isomerase"/>
</dbReference>
<dbReference type="Proteomes" id="UP001597545">
    <property type="component" value="Unassembled WGS sequence"/>
</dbReference>
<evidence type="ECO:0000259" key="1">
    <source>
        <dbReference type="Pfam" id="PF07883"/>
    </source>
</evidence>
<organism evidence="2 3">
    <name type="scientific">Sphingobacterium suaedae</name>
    <dbReference type="NCBI Taxonomy" id="1686402"/>
    <lineage>
        <taxon>Bacteria</taxon>
        <taxon>Pseudomonadati</taxon>
        <taxon>Bacteroidota</taxon>
        <taxon>Sphingobacteriia</taxon>
        <taxon>Sphingobacteriales</taxon>
        <taxon>Sphingobacteriaceae</taxon>
        <taxon>Sphingobacterium</taxon>
    </lineage>
</organism>
<comment type="caution">
    <text evidence="2">The sequence shown here is derived from an EMBL/GenBank/DDBJ whole genome shotgun (WGS) entry which is preliminary data.</text>
</comment>
<dbReference type="InterPro" id="IPR014710">
    <property type="entry name" value="RmlC-like_jellyroll"/>
</dbReference>
<evidence type="ECO:0000313" key="2">
    <source>
        <dbReference type="EMBL" id="MFD2548332.1"/>
    </source>
</evidence>
<accession>A0ABW5KHQ6</accession>
<evidence type="ECO:0000313" key="3">
    <source>
        <dbReference type="Proteomes" id="UP001597545"/>
    </source>
</evidence>
<dbReference type="RefSeq" id="WP_380903985.1">
    <property type="nucleotide sequence ID" value="NZ_JBHUEG010000001.1"/>
</dbReference>
<proteinExistence type="predicted"/>
<keyword evidence="3" id="KW-1185">Reference proteome</keyword>
<dbReference type="Gene3D" id="2.60.120.10">
    <property type="entry name" value="Jelly Rolls"/>
    <property type="match status" value="1"/>
</dbReference>
<dbReference type="InterPro" id="IPR011051">
    <property type="entry name" value="RmlC_Cupin_sf"/>
</dbReference>
<feature type="domain" description="Cupin type-2" evidence="1">
    <location>
        <begin position="37"/>
        <end position="93"/>
    </location>
</feature>
<name>A0ABW5KHQ6_9SPHI</name>
<reference evidence="3" key="1">
    <citation type="journal article" date="2019" name="Int. J. Syst. Evol. Microbiol.">
        <title>The Global Catalogue of Microorganisms (GCM) 10K type strain sequencing project: providing services to taxonomists for standard genome sequencing and annotation.</title>
        <authorList>
            <consortium name="The Broad Institute Genomics Platform"/>
            <consortium name="The Broad Institute Genome Sequencing Center for Infectious Disease"/>
            <person name="Wu L."/>
            <person name="Ma J."/>
        </authorList>
    </citation>
    <scope>NUCLEOTIDE SEQUENCE [LARGE SCALE GENOMIC DNA]</scope>
    <source>
        <strain evidence="3">KCTC 42662</strain>
    </source>
</reference>
<dbReference type="EMBL" id="JBHULR010000004">
    <property type="protein sequence ID" value="MFD2548332.1"/>
    <property type="molecule type" value="Genomic_DNA"/>
</dbReference>
<sequence length="110" mass="12420">MDNTIFGNDNDIPWTDLGQGVQRKVMVYNDELMVVKVRFEAGSVGELHQHPHVQTSYVSKGKFSYIIDGEERILERGDVCIVPSGRLHGCTCIEAGELIDSFTPYRQDFV</sequence>
<dbReference type="PIRSF" id="PIRSF029883">
    <property type="entry name" value="KdgF"/>
    <property type="match status" value="1"/>
</dbReference>
<dbReference type="SUPFAM" id="SSF51182">
    <property type="entry name" value="RmlC-like cupins"/>
    <property type="match status" value="1"/>
</dbReference>
<dbReference type="InterPro" id="IPR025499">
    <property type="entry name" value="KdgF"/>
</dbReference>
<gene>
    <name evidence="2" type="ORF">ACFSR5_11830</name>
</gene>
<dbReference type="CDD" id="cd02238">
    <property type="entry name" value="cupin_KdgF"/>
    <property type="match status" value="1"/>
</dbReference>
<dbReference type="InterPro" id="IPR013096">
    <property type="entry name" value="Cupin_2"/>
</dbReference>